<keyword evidence="3" id="KW-1185">Reference proteome</keyword>
<evidence type="ECO:0000256" key="1">
    <source>
        <dbReference type="SAM" id="MobiDB-lite"/>
    </source>
</evidence>
<proteinExistence type="predicted"/>
<reference evidence="2" key="1">
    <citation type="submission" date="2024-05" db="EMBL/GenBank/DDBJ databases">
        <title>Alkalihalobacillus sp. strain MEB203 novel alkaliphilic bacterium from Lonar Lake, India.</title>
        <authorList>
            <person name="Joshi A."/>
            <person name="Thite S."/>
            <person name="Mengade P."/>
        </authorList>
    </citation>
    <scope>NUCLEOTIDE SEQUENCE</scope>
    <source>
        <strain evidence="2">MEB 203</strain>
    </source>
</reference>
<protein>
    <submittedName>
        <fullName evidence="2">Spore germination protein</fullName>
    </submittedName>
</protein>
<sequence length="143" mass="16884">MRRYGPYTKIGSFKINEVSKGASINFGPSIHKGLQANSKFQAAEYIIGDEIVFDFSKGNGEENEEENDNNEENEECPKFEMNKYVINKCEEDDENEDKEDKKKNCKRKKTPKEKCKVKWKEFEPDIEHHLDKLKIIYNQKKKR</sequence>
<organism evidence="2 3">
    <name type="scientific">Alkalihalobacterium chitinilyticum</name>
    <dbReference type="NCBI Taxonomy" id="2980103"/>
    <lineage>
        <taxon>Bacteria</taxon>
        <taxon>Bacillati</taxon>
        <taxon>Bacillota</taxon>
        <taxon>Bacilli</taxon>
        <taxon>Bacillales</taxon>
        <taxon>Bacillaceae</taxon>
        <taxon>Alkalihalobacterium</taxon>
    </lineage>
</organism>
<feature type="region of interest" description="Disordered" evidence="1">
    <location>
        <begin position="57"/>
        <end position="113"/>
    </location>
</feature>
<dbReference type="Proteomes" id="UP001148125">
    <property type="component" value="Unassembled WGS sequence"/>
</dbReference>
<accession>A0ABT5VDZ2</accession>
<gene>
    <name evidence="2" type="ORF">N7Z68_09795</name>
</gene>
<dbReference type="EMBL" id="JAOTPO010000005">
    <property type="protein sequence ID" value="MDE5413680.1"/>
    <property type="molecule type" value="Genomic_DNA"/>
</dbReference>
<name>A0ABT5VDZ2_9BACI</name>
<comment type="caution">
    <text evidence="2">The sequence shown here is derived from an EMBL/GenBank/DDBJ whole genome shotgun (WGS) entry which is preliminary data.</text>
</comment>
<evidence type="ECO:0000313" key="2">
    <source>
        <dbReference type="EMBL" id="MDE5413680.1"/>
    </source>
</evidence>
<feature type="compositionally biased region" description="Acidic residues" evidence="1">
    <location>
        <begin position="61"/>
        <end position="74"/>
    </location>
</feature>
<evidence type="ECO:0000313" key="3">
    <source>
        <dbReference type="Proteomes" id="UP001148125"/>
    </source>
</evidence>
<dbReference type="RefSeq" id="WP_275118295.1">
    <property type="nucleotide sequence ID" value="NZ_JAOTPO010000005.1"/>
</dbReference>